<dbReference type="RefSeq" id="WP_345324389.1">
    <property type="nucleotide sequence ID" value="NZ_BAABGA010000046.1"/>
</dbReference>
<dbReference type="Proteomes" id="UP001500840">
    <property type="component" value="Unassembled WGS sequence"/>
</dbReference>
<dbReference type="EMBL" id="BAABGA010000046">
    <property type="protein sequence ID" value="GAA4458598.1"/>
    <property type="molecule type" value="Genomic_DNA"/>
</dbReference>
<protein>
    <submittedName>
        <fullName evidence="3">Uncharacterized protein</fullName>
    </submittedName>
</protein>
<evidence type="ECO:0000313" key="4">
    <source>
        <dbReference type="Proteomes" id="UP001500840"/>
    </source>
</evidence>
<feature type="signal peptide" evidence="2">
    <location>
        <begin position="1"/>
        <end position="28"/>
    </location>
</feature>
<evidence type="ECO:0000313" key="3">
    <source>
        <dbReference type="EMBL" id="GAA4458598.1"/>
    </source>
</evidence>
<keyword evidence="1 2" id="KW-0732">Signal</keyword>
<dbReference type="InterPro" id="IPR051099">
    <property type="entry name" value="AGR/TXD"/>
</dbReference>
<evidence type="ECO:0000256" key="1">
    <source>
        <dbReference type="ARBA" id="ARBA00022729"/>
    </source>
</evidence>
<proteinExistence type="predicted"/>
<organism evidence="3 4">
    <name type="scientific">Novipirellula rosea</name>
    <dbReference type="NCBI Taxonomy" id="1031540"/>
    <lineage>
        <taxon>Bacteria</taxon>
        <taxon>Pseudomonadati</taxon>
        <taxon>Planctomycetota</taxon>
        <taxon>Planctomycetia</taxon>
        <taxon>Pirellulales</taxon>
        <taxon>Pirellulaceae</taxon>
        <taxon>Novipirellula</taxon>
    </lineage>
</organism>
<reference evidence="4" key="1">
    <citation type="journal article" date="2019" name="Int. J. Syst. Evol. Microbiol.">
        <title>The Global Catalogue of Microorganisms (GCM) 10K type strain sequencing project: providing services to taxonomists for standard genome sequencing and annotation.</title>
        <authorList>
            <consortium name="The Broad Institute Genomics Platform"/>
            <consortium name="The Broad Institute Genome Sequencing Center for Infectious Disease"/>
            <person name="Wu L."/>
            <person name="Ma J."/>
        </authorList>
    </citation>
    <scope>NUCLEOTIDE SEQUENCE [LARGE SCALE GENOMIC DNA]</scope>
    <source>
        <strain evidence="4">JCM 17759</strain>
    </source>
</reference>
<feature type="chain" id="PRO_5045791156" evidence="2">
    <location>
        <begin position="29"/>
        <end position="162"/>
    </location>
</feature>
<dbReference type="InterPro" id="IPR036249">
    <property type="entry name" value="Thioredoxin-like_sf"/>
</dbReference>
<dbReference type="Gene3D" id="3.40.30.10">
    <property type="entry name" value="Glutaredoxin"/>
    <property type="match status" value="1"/>
</dbReference>
<accession>A0ABP8MZC7</accession>
<gene>
    <name evidence="3" type="ORF">GCM10023156_36990</name>
</gene>
<dbReference type="PANTHER" id="PTHR15337:SF11">
    <property type="entry name" value="THIOREDOXIN DOMAIN-CONTAINING PROTEIN"/>
    <property type="match status" value="1"/>
</dbReference>
<dbReference type="PANTHER" id="PTHR15337">
    <property type="entry name" value="ANTERIOR GRADIENT PROTEIN-RELATED"/>
    <property type="match status" value="1"/>
</dbReference>
<evidence type="ECO:0000256" key="2">
    <source>
        <dbReference type="SAM" id="SignalP"/>
    </source>
</evidence>
<comment type="caution">
    <text evidence="3">The sequence shown here is derived from an EMBL/GenBank/DDBJ whole genome shotgun (WGS) entry which is preliminary data.</text>
</comment>
<keyword evidence="4" id="KW-1185">Reference proteome</keyword>
<name>A0ABP8MZC7_9BACT</name>
<dbReference type="SUPFAM" id="SSF52833">
    <property type="entry name" value="Thioredoxin-like"/>
    <property type="match status" value="1"/>
</dbReference>
<dbReference type="Pfam" id="PF13899">
    <property type="entry name" value="Thioredoxin_7"/>
    <property type="match status" value="1"/>
</dbReference>
<sequence length="162" mass="18018">MKRIMVCTKPMMGLAVALVAIMTVCGHAGNVVAEMPTYTEVAPLSHAAKPRVTWHRTLRSGWQEARRRNVPMVIYISTDHCVYCDAMKRDTWSNETVEQRVSQDFVAILLTPQENEATLGRIDVAAYPTTLIGVPEGKIVGHRTGYQPAAALHKFLSEALKR</sequence>